<protein>
    <submittedName>
        <fullName evidence="1">Uncharacterized protein</fullName>
    </submittedName>
</protein>
<sequence>MCTYIQLHLGSGADAGFTFGPCSSSPPGVALEFDPRSAGLPLQLPWRWRYRPPPFRSRPVAVTVSLLVIRAKIAKRLLTKRNNRATASPRAAATPPVAFQFEVSRSINVHVFSTLRLQIVIAELLRHILP</sequence>
<proteinExistence type="predicted"/>
<dbReference type="Proteomes" id="UP000299102">
    <property type="component" value="Unassembled WGS sequence"/>
</dbReference>
<evidence type="ECO:0000313" key="1">
    <source>
        <dbReference type="EMBL" id="GBP25134.1"/>
    </source>
</evidence>
<dbReference type="AlphaFoldDB" id="A0A4C1UGT4"/>
<dbReference type="EMBL" id="BGZK01000169">
    <property type="protein sequence ID" value="GBP25134.1"/>
    <property type="molecule type" value="Genomic_DNA"/>
</dbReference>
<name>A0A4C1UGT4_EUMVA</name>
<keyword evidence="2" id="KW-1185">Reference proteome</keyword>
<accession>A0A4C1UGT4</accession>
<evidence type="ECO:0000313" key="2">
    <source>
        <dbReference type="Proteomes" id="UP000299102"/>
    </source>
</evidence>
<comment type="caution">
    <text evidence="1">The sequence shown here is derived from an EMBL/GenBank/DDBJ whole genome shotgun (WGS) entry which is preliminary data.</text>
</comment>
<gene>
    <name evidence="1" type="ORF">EVAR_19616_1</name>
</gene>
<reference evidence="1 2" key="1">
    <citation type="journal article" date="2019" name="Commun. Biol.">
        <title>The bagworm genome reveals a unique fibroin gene that provides high tensile strength.</title>
        <authorList>
            <person name="Kono N."/>
            <person name="Nakamura H."/>
            <person name="Ohtoshi R."/>
            <person name="Tomita M."/>
            <person name="Numata K."/>
            <person name="Arakawa K."/>
        </authorList>
    </citation>
    <scope>NUCLEOTIDE SEQUENCE [LARGE SCALE GENOMIC DNA]</scope>
</reference>
<organism evidence="1 2">
    <name type="scientific">Eumeta variegata</name>
    <name type="common">Bagworm moth</name>
    <name type="synonym">Eumeta japonica</name>
    <dbReference type="NCBI Taxonomy" id="151549"/>
    <lineage>
        <taxon>Eukaryota</taxon>
        <taxon>Metazoa</taxon>
        <taxon>Ecdysozoa</taxon>
        <taxon>Arthropoda</taxon>
        <taxon>Hexapoda</taxon>
        <taxon>Insecta</taxon>
        <taxon>Pterygota</taxon>
        <taxon>Neoptera</taxon>
        <taxon>Endopterygota</taxon>
        <taxon>Lepidoptera</taxon>
        <taxon>Glossata</taxon>
        <taxon>Ditrysia</taxon>
        <taxon>Tineoidea</taxon>
        <taxon>Psychidae</taxon>
        <taxon>Oiketicinae</taxon>
        <taxon>Eumeta</taxon>
    </lineage>
</organism>